<dbReference type="Proteomes" id="UP001327093">
    <property type="component" value="Unassembled WGS sequence"/>
</dbReference>
<dbReference type="RefSeq" id="WP_324268719.1">
    <property type="nucleotide sequence ID" value="NZ_JAWLNX010000026.1"/>
</dbReference>
<protein>
    <submittedName>
        <fullName evidence="2">Uncharacterized protein</fullName>
    </submittedName>
</protein>
<gene>
    <name evidence="2" type="ORF">R4I43_28135</name>
</gene>
<keyword evidence="3" id="KW-1185">Reference proteome</keyword>
<sequence length="51" mass="5360">MTEHAMPASAKRRTTSSLRSGDGVPGSTSRHYASSIDPIDVAIDTRARCAA</sequence>
<dbReference type="EMBL" id="JAWLNX010000026">
    <property type="protein sequence ID" value="MEB3371283.1"/>
    <property type="molecule type" value="Genomic_DNA"/>
</dbReference>
<name>A0ABU6AIH0_9PSEU</name>
<evidence type="ECO:0000313" key="3">
    <source>
        <dbReference type="Proteomes" id="UP001327093"/>
    </source>
</evidence>
<reference evidence="2 3" key="1">
    <citation type="submission" date="2023-10" db="EMBL/GenBank/DDBJ databases">
        <title>Saccharopolyspora sp. nov., isolated from mangrove soil.</title>
        <authorList>
            <person name="Lu Y."/>
            <person name="Liu W."/>
        </authorList>
    </citation>
    <scope>NUCLEOTIDE SEQUENCE [LARGE SCALE GENOMIC DNA]</scope>
    <source>
        <strain evidence="2 3">S2-29</strain>
    </source>
</reference>
<proteinExistence type="predicted"/>
<evidence type="ECO:0000256" key="1">
    <source>
        <dbReference type="SAM" id="MobiDB-lite"/>
    </source>
</evidence>
<evidence type="ECO:0000313" key="2">
    <source>
        <dbReference type="EMBL" id="MEB3371283.1"/>
    </source>
</evidence>
<comment type="caution">
    <text evidence="2">The sequence shown here is derived from an EMBL/GenBank/DDBJ whole genome shotgun (WGS) entry which is preliminary data.</text>
</comment>
<accession>A0ABU6AIH0</accession>
<feature type="region of interest" description="Disordered" evidence="1">
    <location>
        <begin position="1"/>
        <end position="37"/>
    </location>
</feature>
<organism evidence="2 3">
    <name type="scientific">Saccharopolyspora mangrovi</name>
    <dbReference type="NCBI Taxonomy" id="3082379"/>
    <lineage>
        <taxon>Bacteria</taxon>
        <taxon>Bacillati</taxon>
        <taxon>Actinomycetota</taxon>
        <taxon>Actinomycetes</taxon>
        <taxon>Pseudonocardiales</taxon>
        <taxon>Pseudonocardiaceae</taxon>
        <taxon>Saccharopolyspora</taxon>
    </lineage>
</organism>